<dbReference type="KEGG" id="atm:ANT_27840"/>
<accession>E8N167</accession>
<feature type="compositionally biased region" description="Pro residues" evidence="3">
    <location>
        <begin position="119"/>
        <end position="128"/>
    </location>
</feature>
<dbReference type="Proteomes" id="UP000008922">
    <property type="component" value="Chromosome"/>
</dbReference>
<keyword evidence="6" id="KW-1185">Reference proteome</keyword>
<evidence type="ECO:0000313" key="5">
    <source>
        <dbReference type="EMBL" id="BAJ64810.1"/>
    </source>
</evidence>
<dbReference type="Pfam" id="PF01344">
    <property type="entry name" value="Kelch_1"/>
    <property type="match status" value="1"/>
</dbReference>
<feature type="compositionally biased region" description="Low complexity" evidence="3">
    <location>
        <begin position="97"/>
        <end position="113"/>
    </location>
</feature>
<dbReference type="SUPFAM" id="SSF50965">
    <property type="entry name" value="Galactose oxidase, central domain"/>
    <property type="match status" value="1"/>
</dbReference>
<feature type="compositionally biased region" description="Pro residues" evidence="3">
    <location>
        <begin position="84"/>
        <end position="96"/>
    </location>
</feature>
<protein>
    <recommendedName>
        <fullName evidence="7">Kelch repeat-containing protein</fullName>
    </recommendedName>
</protein>
<dbReference type="InterPro" id="IPR006652">
    <property type="entry name" value="Kelch_1"/>
</dbReference>
<dbReference type="InParanoid" id="E8N167"/>
<dbReference type="PANTHER" id="PTHR45632:SF3">
    <property type="entry name" value="KELCH-LIKE PROTEIN 32"/>
    <property type="match status" value="1"/>
</dbReference>
<evidence type="ECO:0000256" key="3">
    <source>
        <dbReference type="SAM" id="MobiDB-lite"/>
    </source>
</evidence>
<dbReference type="RefSeq" id="WP_013561157.1">
    <property type="nucleotide sequence ID" value="NC_014960.1"/>
</dbReference>
<evidence type="ECO:0000256" key="1">
    <source>
        <dbReference type="ARBA" id="ARBA00022441"/>
    </source>
</evidence>
<dbReference type="SMART" id="SM00612">
    <property type="entry name" value="Kelch"/>
    <property type="match status" value="5"/>
</dbReference>
<dbReference type="Gene3D" id="2.120.10.80">
    <property type="entry name" value="Kelch-type beta propeller"/>
    <property type="match status" value="2"/>
</dbReference>
<reference evidence="5 6" key="1">
    <citation type="submission" date="2010-12" db="EMBL/GenBank/DDBJ databases">
        <title>Whole genome sequence of Anaerolinea thermophila UNI-1.</title>
        <authorList>
            <person name="Narita-Yamada S."/>
            <person name="Kishi E."/>
            <person name="Watanabe Y."/>
            <person name="Takasaki K."/>
            <person name="Ankai A."/>
            <person name="Oguchi A."/>
            <person name="Fukui S."/>
            <person name="Takahashi M."/>
            <person name="Yashiro I."/>
            <person name="Hosoyama A."/>
            <person name="Sekiguchi Y."/>
            <person name="Hanada S."/>
            <person name="Fujita N."/>
        </authorList>
    </citation>
    <scope>NUCLEOTIDE SEQUENCE [LARGE SCALE GENOMIC DNA]</scope>
    <source>
        <strain evidence="6">DSM 14523 / JCM 11388 / NBRC 100420 / UNI-1</strain>
    </source>
</reference>
<keyword evidence="4" id="KW-1133">Transmembrane helix</keyword>
<dbReference type="EMBL" id="AP012029">
    <property type="protein sequence ID" value="BAJ64810.1"/>
    <property type="molecule type" value="Genomic_DNA"/>
</dbReference>
<keyword evidence="1" id="KW-0880">Kelch repeat</keyword>
<dbReference type="CDD" id="cd15482">
    <property type="entry name" value="Sialidase_non-viral"/>
    <property type="match status" value="1"/>
</dbReference>
<keyword evidence="4" id="KW-0812">Transmembrane</keyword>
<dbReference type="eggNOG" id="COG3055">
    <property type="taxonomic scope" value="Bacteria"/>
</dbReference>
<feature type="region of interest" description="Disordered" evidence="3">
    <location>
        <begin position="77"/>
        <end position="139"/>
    </location>
</feature>
<dbReference type="PANTHER" id="PTHR45632">
    <property type="entry name" value="LD33804P"/>
    <property type="match status" value="1"/>
</dbReference>
<keyword evidence="4" id="KW-0472">Membrane</keyword>
<evidence type="ECO:0000256" key="2">
    <source>
        <dbReference type="ARBA" id="ARBA00022737"/>
    </source>
</evidence>
<dbReference type="Gene3D" id="1.25.40.10">
    <property type="entry name" value="Tetratricopeptide repeat domain"/>
    <property type="match status" value="1"/>
</dbReference>
<dbReference type="InterPro" id="IPR011990">
    <property type="entry name" value="TPR-like_helical_dom_sf"/>
</dbReference>
<evidence type="ECO:0000313" key="6">
    <source>
        <dbReference type="Proteomes" id="UP000008922"/>
    </source>
</evidence>
<evidence type="ECO:0008006" key="7">
    <source>
        <dbReference type="Google" id="ProtNLM"/>
    </source>
</evidence>
<sequence>MPALLQDAIQLIKAGQKEQARALLMQILQKEPANEAAWLWLTECLTDDLQRIQALEVCLKFNPNSEKARKALQVLREKSAPAQRPAPYPPGVPITPEPASSSIPPEAQGLTPAREGKPEPPPVPPFTTPPTFATPPGGEIDREFIESLIEESRESAPRMAAPPEKPAIQPFISTPALEESPTKAEIPQESEPAPADSVVSAFRKPERRGLFGKREAPPPRRPSRKEEEEPKTNWLTVFLQVALFILFVMAIIVAALVTDLPSKLRQSLIPIASGGGTAVQPTAPPAYVNTAPPPTNTPTPILQFTPTPTLTPVPPLPTGQAGSSFPVYFSPQAFPLPLPLAGHTATRLQDGRLLIAGGKTLSGVTMKTFLLDSDRSDAREINAMVAARAHHSATLLPDGRVLAVGGESDSGIVQTADLFDPASESWSTLLPLYPHGVGHIAVLMDNGWLLIAGGCGQDATAELFDPVSMTWQDAGAPPYPLCHASATLLPDGRALVAGGEGEAAGKALIYDLNARTWTPTAPLQTPRWNHAALRLPEGDVILFGGQNASGQSLNAVEVYRWQENRWESLAPMNEGRIQPAVTFLPDGRIAVLGGYQQQGFAATLEVYFAASNVWSAATAMDVPSADFTLTYSEGMAYLLLGGESADGLLDRRTWLIFSNP</sequence>
<feature type="transmembrane region" description="Helical" evidence="4">
    <location>
        <begin position="234"/>
        <end position="257"/>
    </location>
</feature>
<dbReference type="InterPro" id="IPR011043">
    <property type="entry name" value="Gal_Oxase/kelch_b-propeller"/>
</dbReference>
<feature type="compositionally biased region" description="Basic and acidic residues" evidence="3">
    <location>
        <begin position="203"/>
        <end position="230"/>
    </location>
</feature>
<gene>
    <name evidence="5" type="ordered locus">ANT_27840</name>
</gene>
<name>E8N167_ANATU</name>
<dbReference type="InterPro" id="IPR015915">
    <property type="entry name" value="Kelch-typ_b-propeller"/>
</dbReference>
<dbReference type="AlphaFoldDB" id="E8N167"/>
<dbReference type="SUPFAM" id="SSF48452">
    <property type="entry name" value="TPR-like"/>
    <property type="match status" value="1"/>
</dbReference>
<dbReference type="HOGENOM" id="CLU_415424_0_0_0"/>
<dbReference type="STRING" id="926569.ANT_27840"/>
<evidence type="ECO:0000256" key="4">
    <source>
        <dbReference type="SAM" id="Phobius"/>
    </source>
</evidence>
<proteinExistence type="predicted"/>
<keyword evidence="2" id="KW-0677">Repeat</keyword>
<organism evidence="5 6">
    <name type="scientific">Anaerolinea thermophila (strain DSM 14523 / JCM 11388 / NBRC 100420 / UNI-1)</name>
    <dbReference type="NCBI Taxonomy" id="926569"/>
    <lineage>
        <taxon>Bacteria</taxon>
        <taxon>Bacillati</taxon>
        <taxon>Chloroflexota</taxon>
        <taxon>Anaerolineae</taxon>
        <taxon>Anaerolineales</taxon>
        <taxon>Anaerolineaceae</taxon>
        <taxon>Anaerolinea</taxon>
    </lineage>
</organism>
<feature type="region of interest" description="Disordered" evidence="3">
    <location>
        <begin position="177"/>
        <end position="230"/>
    </location>
</feature>